<feature type="domain" description="HTH cro/C1-type" evidence="2">
    <location>
        <begin position="22"/>
        <end position="76"/>
    </location>
</feature>
<dbReference type="Pfam" id="PF01381">
    <property type="entry name" value="HTH_3"/>
    <property type="match status" value="1"/>
</dbReference>
<dbReference type="SMART" id="SM00530">
    <property type="entry name" value="HTH_XRE"/>
    <property type="match status" value="1"/>
</dbReference>
<dbReference type="AlphaFoldDB" id="A0A6B1DNY9"/>
<evidence type="ECO:0000313" key="3">
    <source>
        <dbReference type="EMBL" id="MYD89439.1"/>
    </source>
</evidence>
<dbReference type="InterPro" id="IPR052345">
    <property type="entry name" value="Rad_response_metalloprotease"/>
</dbReference>
<protein>
    <submittedName>
        <fullName evidence="3">ImmA/IrrE family metallo-endopeptidase</fullName>
    </submittedName>
</protein>
<dbReference type="EMBL" id="VXPY01000020">
    <property type="protein sequence ID" value="MYD89439.1"/>
    <property type="molecule type" value="Genomic_DNA"/>
</dbReference>
<evidence type="ECO:0000256" key="1">
    <source>
        <dbReference type="ARBA" id="ARBA00007227"/>
    </source>
</evidence>
<sequence length="415" mass="46509">MNRPLTGRQFLRTSPKTIGAMLRHARKARGLTQSEAAESLGVARTTLSAIETGNRQVRPDELLHLSEMYGRTLNELIGAREIISDFPSQFRMSHLAGTADDAETELFEAVHRFQRLCEDYLFLETTNGVSLRRDYPPEYPIMRYRAEQSGQDAATAERNRLGLGDGPIPNLRQVLEDEVGLRVFTIPLPSEVTGIFVYNEALGGCMAVNELHPTEHLQWSLSLEYGHFLTARHRADIAPVQPSPHPNLFERCADAFAGAFLMPATGLQRRFNQAAREAGGLVTPMEIMRLAVAYQVTFQAMTIRLEKLRHLPKGTWERLVGKGFKVSEAQKPTGLQSNEKTGLGLPMRYQLLACRAFEEGEITESHFARLLRLDRLDARAVRLRFLEGMVANDELDGGLFSQELRPNVETIAQPG</sequence>
<dbReference type="InterPro" id="IPR001387">
    <property type="entry name" value="Cro/C1-type_HTH"/>
</dbReference>
<evidence type="ECO:0000259" key="2">
    <source>
        <dbReference type="PROSITE" id="PS50943"/>
    </source>
</evidence>
<dbReference type="Gene3D" id="1.10.260.40">
    <property type="entry name" value="lambda repressor-like DNA-binding domains"/>
    <property type="match status" value="1"/>
</dbReference>
<organism evidence="3">
    <name type="scientific">Caldilineaceae bacterium SB0662_bin_9</name>
    <dbReference type="NCBI Taxonomy" id="2605258"/>
    <lineage>
        <taxon>Bacteria</taxon>
        <taxon>Bacillati</taxon>
        <taxon>Chloroflexota</taxon>
        <taxon>Caldilineae</taxon>
        <taxon>Caldilineales</taxon>
        <taxon>Caldilineaceae</taxon>
    </lineage>
</organism>
<dbReference type="SUPFAM" id="SSF47413">
    <property type="entry name" value="lambda repressor-like DNA-binding domains"/>
    <property type="match status" value="1"/>
</dbReference>
<dbReference type="InterPro" id="IPR010982">
    <property type="entry name" value="Lambda_DNA-bd_dom_sf"/>
</dbReference>
<name>A0A6B1DNY9_9CHLR</name>
<dbReference type="PANTHER" id="PTHR43236">
    <property type="entry name" value="ANTITOXIN HIGA1"/>
    <property type="match status" value="1"/>
</dbReference>
<accession>A0A6B1DNY9</accession>
<dbReference type="PANTHER" id="PTHR43236:SF1">
    <property type="entry name" value="BLL7220 PROTEIN"/>
    <property type="match status" value="1"/>
</dbReference>
<comment type="similarity">
    <text evidence="1">Belongs to the short-chain fatty acyl-CoA assimilation regulator (ScfR) family.</text>
</comment>
<dbReference type="InterPro" id="IPR010359">
    <property type="entry name" value="IrrE_HExxH"/>
</dbReference>
<proteinExistence type="inferred from homology"/>
<dbReference type="GO" id="GO:0003677">
    <property type="term" value="F:DNA binding"/>
    <property type="evidence" value="ECO:0007669"/>
    <property type="project" value="InterPro"/>
</dbReference>
<gene>
    <name evidence="3" type="ORF">F4Y08_03735</name>
</gene>
<dbReference type="CDD" id="cd00093">
    <property type="entry name" value="HTH_XRE"/>
    <property type="match status" value="1"/>
</dbReference>
<dbReference type="Pfam" id="PF06114">
    <property type="entry name" value="Peptidase_M78"/>
    <property type="match status" value="1"/>
</dbReference>
<comment type="caution">
    <text evidence="3">The sequence shown here is derived from an EMBL/GenBank/DDBJ whole genome shotgun (WGS) entry which is preliminary data.</text>
</comment>
<reference evidence="3" key="1">
    <citation type="submission" date="2019-09" db="EMBL/GenBank/DDBJ databases">
        <title>Characterisation of the sponge microbiome using genome-centric metagenomics.</title>
        <authorList>
            <person name="Engelberts J.P."/>
            <person name="Robbins S.J."/>
            <person name="De Goeij J.M."/>
            <person name="Aranda M."/>
            <person name="Bell S.C."/>
            <person name="Webster N.S."/>
        </authorList>
    </citation>
    <scope>NUCLEOTIDE SEQUENCE</scope>
    <source>
        <strain evidence="3">SB0662_bin_9</strain>
    </source>
</reference>
<dbReference type="PROSITE" id="PS50943">
    <property type="entry name" value="HTH_CROC1"/>
    <property type="match status" value="1"/>
</dbReference>